<evidence type="ECO:0000256" key="12">
    <source>
        <dbReference type="ARBA" id="ARBA00023186"/>
    </source>
</evidence>
<evidence type="ECO:0000256" key="13">
    <source>
        <dbReference type="ARBA" id="ARBA00023284"/>
    </source>
</evidence>
<dbReference type="GO" id="GO:0005886">
    <property type="term" value="C:plasma membrane"/>
    <property type="evidence" value="ECO:0007669"/>
    <property type="project" value="UniProtKB-SubCell"/>
</dbReference>
<accession>A0A974Y6Q8</accession>
<evidence type="ECO:0000256" key="1">
    <source>
        <dbReference type="ARBA" id="ARBA00004429"/>
    </source>
</evidence>
<evidence type="ECO:0000256" key="8">
    <source>
        <dbReference type="ARBA" id="ARBA00022989"/>
    </source>
</evidence>
<dbReference type="PANTHER" id="PTHR36570:SF3">
    <property type="entry name" value="DISULFIDE BOND FORMATION PROTEIN B"/>
    <property type="match status" value="1"/>
</dbReference>
<dbReference type="InterPro" id="IPR003752">
    <property type="entry name" value="DiS_bond_form_DsbB/BdbC"/>
</dbReference>
<dbReference type="Pfam" id="PF02600">
    <property type="entry name" value="DsbB"/>
    <property type="match status" value="1"/>
</dbReference>
<dbReference type="GO" id="GO:0009055">
    <property type="term" value="F:electron transfer activity"/>
    <property type="evidence" value="ECO:0007669"/>
    <property type="project" value="UniProtKB-UniRule"/>
</dbReference>
<evidence type="ECO:0000256" key="3">
    <source>
        <dbReference type="ARBA" id="ARBA00022448"/>
    </source>
</evidence>
<keyword evidence="17" id="KW-1185">Reference proteome</keyword>
<keyword evidence="6 14" id="KW-0812">Transmembrane</keyword>
<feature type="transmembrane region" description="Helical" evidence="15">
    <location>
        <begin position="76"/>
        <end position="96"/>
    </location>
</feature>
<comment type="caution">
    <text evidence="14">Lacks conserved residue(s) required for the propagation of feature annotation.</text>
</comment>
<comment type="subcellular location">
    <subcellularLocation>
        <location evidence="1">Cell inner membrane</location>
        <topology evidence="1">Multi-pass membrane protein</topology>
    </subcellularLocation>
    <subcellularLocation>
        <location evidence="14">Cell membrane</location>
        <topology evidence="14">Multi-pass membrane protein</topology>
    </subcellularLocation>
</comment>
<organism evidence="16 17">
    <name type="scientific">Agrilutibacter solisilvae</name>
    <dbReference type="NCBI Taxonomy" id="2763317"/>
    <lineage>
        <taxon>Bacteria</taxon>
        <taxon>Pseudomonadati</taxon>
        <taxon>Pseudomonadota</taxon>
        <taxon>Gammaproteobacteria</taxon>
        <taxon>Lysobacterales</taxon>
        <taxon>Lysobacteraceae</taxon>
        <taxon>Agrilutibacter</taxon>
    </lineage>
</organism>
<keyword evidence="12 14" id="KW-0143">Chaperone</keyword>
<keyword evidence="11 14" id="KW-1015">Disulfide bond</keyword>
<feature type="transmembrane region" description="Helical" evidence="15">
    <location>
        <begin position="46"/>
        <end position="64"/>
    </location>
</feature>
<dbReference type="KEGG" id="lsf:I8J32_008645"/>
<evidence type="ECO:0000256" key="14">
    <source>
        <dbReference type="HAMAP-Rule" id="MF_00286"/>
    </source>
</evidence>
<feature type="topological domain" description="Cytoplasmic" evidence="14">
    <location>
        <begin position="169"/>
        <end position="170"/>
    </location>
</feature>
<dbReference type="EMBL" id="CP071518">
    <property type="protein sequence ID" value="QSX79876.1"/>
    <property type="molecule type" value="Genomic_DNA"/>
</dbReference>
<dbReference type="PANTHER" id="PTHR36570">
    <property type="entry name" value="DISULFIDE BOND FORMATION PROTEIN B"/>
    <property type="match status" value="1"/>
</dbReference>
<keyword evidence="10 14" id="KW-0472">Membrane</keyword>
<evidence type="ECO:0000256" key="11">
    <source>
        <dbReference type="ARBA" id="ARBA00023157"/>
    </source>
</evidence>
<dbReference type="InterPro" id="IPR022920">
    <property type="entry name" value="Disulphide_bond_form_DsbB"/>
</dbReference>
<dbReference type="GO" id="GO:0006457">
    <property type="term" value="P:protein folding"/>
    <property type="evidence" value="ECO:0007669"/>
    <property type="project" value="InterPro"/>
</dbReference>
<evidence type="ECO:0000256" key="4">
    <source>
        <dbReference type="ARBA" id="ARBA00022475"/>
    </source>
</evidence>
<evidence type="ECO:0000256" key="2">
    <source>
        <dbReference type="ARBA" id="ARBA00008823"/>
    </source>
</evidence>
<dbReference type="NCBIfam" id="NF003354">
    <property type="entry name" value="PRK04388.1"/>
    <property type="match status" value="1"/>
</dbReference>
<feature type="topological domain" description="Periplasmic" evidence="14">
    <location>
        <begin position="33"/>
        <end position="50"/>
    </location>
</feature>
<dbReference type="SUPFAM" id="SSF158442">
    <property type="entry name" value="DsbB-like"/>
    <property type="match status" value="1"/>
</dbReference>
<evidence type="ECO:0000256" key="6">
    <source>
        <dbReference type="ARBA" id="ARBA00022692"/>
    </source>
</evidence>
<dbReference type="RefSeq" id="WP_200610875.1">
    <property type="nucleotide sequence ID" value="NZ_CP071518.1"/>
</dbReference>
<sequence length="170" mass="18118">MNPNPLAWSFRAQCALGLATCAALLGFAFYTQFRDVNPLDPCNLCILQRVAFAATALAFLLGALHAPGGAAGRRVYAGLALLASAVGAAIAARHVWITTLPEDARPSCGAPLEFMVQASGYLDAVRKVLTGSGECGKVDWTFLGLSMPAWSLVWFVALLLWAGYVGFRRR</sequence>
<evidence type="ECO:0000256" key="7">
    <source>
        <dbReference type="ARBA" id="ARBA00022982"/>
    </source>
</evidence>
<feature type="disulfide bond" description="Redox-active" evidence="14">
    <location>
        <begin position="42"/>
        <end position="45"/>
    </location>
</feature>
<dbReference type="InterPro" id="IPR023380">
    <property type="entry name" value="DsbB-like_sf"/>
</dbReference>
<proteinExistence type="inferred from homology"/>
<keyword evidence="7 14" id="KW-0249">Electron transport</keyword>
<feature type="topological domain" description="Cytoplasmic" evidence="14">
    <location>
        <begin position="1"/>
        <end position="13"/>
    </location>
</feature>
<feature type="transmembrane region" description="Helical" evidence="15">
    <location>
        <begin position="149"/>
        <end position="167"/>
    </location>
</feature>
<name>A0A974Y6Q8_9GAMM</name>
<evidence type="ECO:0000256" key="9">
    <source>
        <dbReference type="ARBA" id="ARBA00023002"/>
    </source>
</evidence>
<evidence type="ECO:0000256" key="10">
    <source>
        <dbReference type="ARBA" id="ARBA00023136"/>
    </source>
</evidence>
<keyword evidence="13 14" id="KW-0676">Redox-active center</keyword>
<dbReference type="GO" id="GO:0015035">
    <property type="term" value="F:protein-disulfide reductase activity"/>
    <property type="evidence" value="ECO:0007669"/>
    <property type="project" value="UniProtKB-UniRule"/>
</dbReference>
<keyword evidence="8 14" id="KW-1133">Transmembrane helix</keyword>
<dbReference type="HAMAP" id="MF_00286">
    <property type="entry name" value="DsbB"/>
    <property type="match status" value="1"/>
</dbReference>
<keyword evidence="5" id="KW-0997">Cell inner membrane</keyword>
<dbReference type="Proteomes" id="UP000639274">
    <property type="component" value="Chromosome"/>
</dbReference>
<gene>
    <name evidence="14" type="primary">dsbB</name>
    <name evidence="16" type="ORF">I8J32_008645</name>
</gene>
<comment type="similarity">
    <text evidence="2 14">Belongs to the DsbB family.</text>
</comment>
<feature type="transmembrane region" description="Helical" evidence="15">
    <location>
        <begin position="12"/>
        <end position="31"/>
    </location>
</feature>
<dbReference type="AlphaFoldDB" id="A0A974Y6Q8"/>
<protein>
    <recommendedName>
        <fullName evidence="14">Disulfide bond formation protein B</fullName>
    </recommendedName>
    <alternativeName>
        <fullName evidence="14">Disulfide oxidoreductase</fullName>
    </alternativeName>
</protein>
<keyword evidence="9 14" id="KW-0560">Oxidoreductase</keyword>
<evidence type="ECO:0000256" key="5">
    <source>
        <dbReference type="ARBA" id="ARBA00022519"/>
    </source>
</evidence>
<dbReference type="InterPro" id="IPR050183">
    <property type="entry name" value="DsbB"/>
</dbReference>
<keyword evidence="3 14" id="KW-0813">Transport</keyword>
<evidence type="ECO:0000313" key="17">
    <source>
        <dbReference type="Proteomes" id="UP000639274"/>
    </source>
</evidence>
<comment type="function">
    <text evidence="14">Required for disulfide bond formation in some periplasmic proteins. Acts by oxidizing the DsbA protein.</text>
</comment>
<keyword evidence="4 14" id="KW-1003">Cell membrane</keyword>
<reference evidence="16 17" key="1">
    <citation type="submission" date="2021-03" db="EMBL/GenBank/DDBJ databases">
        <title>Lysobacter sp. nov. isolated from soil of gangwondo yeongwol, south Korea.</title>
        <authorList>
            <person name="Kim K.R."/>
            <person name="Kim K.H."/>
            <person name="Jeon C.O."/>
        </authorList>
    </citation>
    <scope>NUCLEOTIDE SEQUENCE [LARGE SCALE GENOMIC DNA]</scope>
    <source>
        <strain evidence="16 17">R19</strain>
    </source>
</reference>
<dbReference type="Gene3D" id="1.20.1550.10">
    <property type="entry name" value="DsbB-like"/>
    <property type="match status" value="1"/>
</dbReference>
<evidence type="ECO:0000313" key="16">
    <source>
        <dbReference type="EMBL" id="QSX79876.1"/>
    </source>
</evidence>
<evidence type="ECO:0000256" key="15">
    <source>
        <dbReference type="SAM" id="Phobius"/>
    </source>
</evidence>